<dbReference type="InterPro" id="IPR000719">
    <property type="entry name" value="Prot_kinase_dom"/>
</dbReference>
<dbReference type="SUPFAM" id="SSF49879">
    <property type="entry name" value="SMAD/FHA domain"/>
    <property type="match status" value="1"/>
</dbReference>
<feature type="domain" description="FHA" evidence="9">
    <location>
        <begin position="112"/>
        <end position="167"/>
    </location>
</feature>
<evidence type="ECO:0000256" key="7">
    <source>
        <dbReference type="PROSITE-ProRule" id="PRU10141"/>
    </source>
</evidence>
<dbReference type="PROSITE" id="PS00107">
    <property type="entry name" value="PROTEIN_KINASE_ATP"/>
    <property type="match status" value="1"/>
</dbReference>
<dbReference type="PROSITE" id="PS50011">
    <property type="entry name" value="PROTEIN_KINASE_DOM"/>
    <property type="match status" value="1"/>
</dbReference>
<dbReference type="CDD" id="cd00060">
    <property type="entry name" value="FHA"/>
    <property type="match status" value="1"/>
</dbReference>
<evidence type="ECO:0000256" key="2">
    <source>
        <dbReference type="ARBA" id="ARBA00022527"/>
    </source>
</evidence>
<dbReference type="AlphaFoldDB" id="A0A8H4J1Q9"/>
<dbReference type="InterPro" id="IPR017441">
    <property type="entry name" value="Protein_kinase_ATP_BS"/>
</dbReference>
<feature type="compositionally biased region" description="Polar residues" evidence="8">
    <location>
        <begin position="789"/>
        <end position="829"/>
    </location>
</feature>
<dbReference type="GO" id="GO:0005524">
    <property type="term" value="F:ATP binding"/>
    <property type="evidence" value="ECO:0007669"/>
    <property type="project" value="UniProtKB-UniRule"/>
</dbReference>
<evidence type="ECO:0000256" key="4">
    <source>
        <dbReference type="ARBA" id="ARBA00022741"/>
    </source>
</evidence>
<proteinExistence type="inferred from homology"/>
<dbReference type="Pfam" id="PF00069">
    <property type="entry name" value="Pkinase"/>
    <property type="match status" value="1"/>
</dbReference>
<protein>
    <recommendedName>
        <fullName evidence="13">Pkinase-domain-containing protein</fullName>
    </recommendedName>
</protein>
<feature type="compositionally biased region" description="Acidic residues" evidence="8">
    <location>
        <begin position="608"/>
        <end position="622"/>
    </location>
</feature>
<comment type="similarity">
    <text evidence="1">Belongs to the protein kinase superfamily. CAMK Ser/Thr protein kinase family. CHEK2 subfamily.</text>
</comment>
<dbReference type="EMBL" id="WWBZ02000016">
    <property type="protein sequence ID" value="KAF4309153.1"/>
    <property type="molecule type" value="Genomic_DNA"/>
</dbReference>
<evidence type="ECO:0008006" key="13">
    <source>
        <dbReference type="Google" id="ProtNLM"/>
    </source>
</evidence>
<dbReference type="Proteomes" id="UP000572817">
    <property type="component" value="Unassembled WGS sequence"/>
</dbReference>
<feature type="domain" description="Protein kinase" evidence="10">
    <location>
        <begin position="272"/>
        <end position="553"/>
    </location>
</feature>
<keyword evidence="3" id="KW-0808">Transferase</keyword>
<keyword evidence="12" id="KW-1185">Reference proteome</keyword>
<dbReference type="GO" id="GO:0004674">
    <property type="term" value="F:protein serine/threonine kinase activity"/>
    <property type="evidence" value="ECO:0007669"/>
    <property type="project" value="UniProtKB-KW"/>
</dbReference>
<dbReference type="FunFam" id="1.10.510.10:FF:000571">
    <property type="entry name" value="Maternal embryonic leucine zipper kinase"/>
    <property type="match status" value="1"/>
</dbReference>
<feature type="region of interest" description="Disordered" evidence="8">
    <location>
        <begin position="876"/>
        <end position="915"/>
    </location>
</feature>
<dbReference type="InterPro" id="IPR008271">
    <property type="entry name" value="Ser/Thr_kinase_AS"/>
</dbReference>
<comment type="caution">
    <text evidence="11">The sequence shown here is derived from an EMBL/GenBank/DDBJ whole genome shotgun (WGS) entry which is preliminary data.</text>
</comment>
<feature type="compositionally biased region" description="Polar residues" evidence="8">
    <location>
        <begin position="1"/>
        <end position="13"/>
    </location>
</feature>
<gene>
    <name evidence="11" type="ORF">GTA08_BOTSDO02338</name>
</gene>
<feature type="region of interest" description="Disordered" evidence="8">
    <location>
        <begin position="689"/>
        <end position="829"/>
    </location>
</feature>
<dbReference type="OrthoDB" id="504170at2759"/>
<keyword evidence="4 7" id="KW-0547">Nucleotide-binding</keyword>
<evidence type="ECO:0000256" key="1">
    <source>
        <dbReference type="ARBA" id="ARBA00005575"/>
    </source>
</evidence>
<dbReference type="InterPro" id="IPR008984">
    <property type="entry name" value="SMAD_FHA_dom_sf"/>
</dbReference>
<evidence type="ECO:0000259" key="9">
    <source>
        <dbReference type="PROSITE" id="PS50006"/>
    </source>
</evidence>
<dbReference type="SUPFAM" id="SSF56112">
    <property type="entry name" value="Protein kinase-like (PK-like)"/>
    <property type="match status" value="1"/>
</dbReference>
<dbReference type="PANTHER" id="PTHR24345">
    <property type="entry name" value="SERINE/THREONINE-PROTEIN KINASE PLK"/>
    <property type="match status" value="1"/>
</dbReference>
<dbReference type="Gene3D" id="1.10.510.10">
    <property type="entry name" value="Transferase(Phosphotransferase) domain 1"/>
    <property type="match status" value="1"/>
</dbReference>
<dbReference type="PROSITE" id="PS50006">
    <property type="entry name" value="FHA_DOMAIN"/>
    <property type="match status" value="1"/>
</dbReference>
<evidence type="ECO:0000313" key="12">
    <source>
        <dbReference type="Proteomes" id="UP000572817"/>
    </source>
</evidence>
<name>A0A8H4J1Q9_9PEZI</name>
<reference evidence="11" key="1">
    <citation type="submission" date="2020-04" db="EMBL/GenBank/DDBJ databases">
        <title>Genome Assembly and Annotation of Botryosphaeria dothidea sdau 11-99, a Latent Pathogen of Apple Fruit Ring Rot in China.</title>
        <authorList>
            <person name="Yu C."/>
            <person name="Diao Y."/>
            <person name="Lu Q."/>
            <person name="Zhao J."/>
            <person name="Cui S."/>
            <person name="Peng C."/>
            <person name="He B."/>
            <person name="Liu H."/>
        </authorList>
    </citation>
    <scope>NUCLEOTIDE SEQUENCE [LARGE SCALE GENOMIC DNA]</scope>
    <source>
        <strain evidence="11">Sdau11-99</strain>
    </source>
</reference>
<keyword evidence="5" id="KW-0418">Kinase</keyword>
<dbReference type="Gene3D" id="2.60.200.20">
    <property type="match status" value="1"/>
</dbReference>
<dbReference type="PANTHER" id="PTHR24345:SF0">
    <property type="entry name" value="CELL CYCLE SERINE_THREONINE-PROTEIN KINASE CDC5_MSD2"/>
    <property type="match status" value="1"/>
</dbReference>
<organism evidence="11 12">
    <name type="scientific">Botryosphaeria dothidea</name>
    <dbReference type="NCBI Taxonomy" id="55169"/>
    <lineage>
        <taxon>Eukaryota</taxon>
        <taxon>Fungi</taxon>
        <taxon>Dikarya</taxon>
        <taxon>Ascomycota</taxon>
        <taxon>Pezizomycotina</taxon>
        <taxon>Dothideomycetes</taxon>
        <taxon>Dothideomycetes incertae sedis</taxon>
        <taxon>Botryosphaeriales</taxon>
        <taxon>Botryosphaeriaceae</taxon>
        <taxon>Botryosphaeria</taxon>
    </lineage>
</organism>
<dbReference type="PROSITE" id="PS00108">
    <property type="entry name" value="PROTEIN_KINASE_ST"/>
    <property type="match status" value="1"/>
</dbReference>
<keyword evidence="2" id="KW-0723">Serine/threonine-protein kinase</keyword>
<evidence type="ECO:0000259" key="10">
    <source>
        <dbReference type="PROSITE" id="PS50011"/>
    </source>
</evidence>
<dbReference type="SMART" id="SM00220">
    <property type="entry name" value="S_TKc"/>
    <property type="match status" value="1"/>
</dbReference>
<evidence type="ECO:0000256" key="6">
    <source>
        <dbReference type="ARBA" id="ARBA00022840"/>
    </source>
</evidence>
<evidence type="ECO:0000256" key="3">
    <source>
        <dbReference type="ARBA" id="ARBA00022679"/>
    </source>
</evidence>
<dbReference type="SMART" id="SM00240">
    <property type="entry name" value="FHA"/>
    <property type="match status" value="1"/>
</dbReference>
<feature type="binding site" evidence="7">
    <location>
        <position position="301"/>
    </location>
    <ligand>
        <name>ATP</name>
        <dbReference type="ChEBI" id="CHEBI:30616"/>
    </ligand>
</feature>
<dbReference type="GO" id="GO:0005634">
    <property type="term" value="C:nucleus"/>
    <property type="evidence" value="ECO:0007669"/>
    <property type="project" value="TreeGrafter"/>
</dbReference>
<feature type="compositionally biased region" description="Acidic residues" evidence="8">
    <location>
        <begin position="886"/>
        <end position="900"/>
    </location>
</feature>
<feature type="compositionally biased region" description="Polar residues" evidence="8">
    <location>
        <begin position="646"/>
        <end position="662"/>
    </location>
</feature>
<feature type="compositionally biased region" description="Acidic residues" evidence="8">
    <location>
        <begin position="575"/>
        <end position="587"/>
    </location>
</feature>
<evidence type="ECO:0000256" key="5">
    <source>
        <dbReference type="ARBA" id="ARBA00022777"/>
    </source>
</evidence>
<dbReference type="InterPro" id="IPR011009">
    <property type="entry name" value="Kinase-like_dom_sf"/>
</dbReference>
<keyword evidence="6 7" id="KW-0067">ATP-binding</keyword>
<feature type="region of interest" description="Disordered" evidence="8">
    <location>
        <begin position="1"/>
        <end position="21"/>
    </location>
</feature>
<dbReference type="InterPro" id="IPR000253">
    <property type="entry name" value="FHA_dom"/>
</dbReference>
<dbReference type="FunFam" id="3.30.200.20:FF:000470">
    <property type="entry name" value="Serine/threonine-protein kinase RAD53"/>
    <property type="match status" value="1"/>
</dbReference>
<evidence type="ECO:0000313" key="11">
    <source>
        <dbReference type="EMBL" id="KAF4309153.1"/>
    </source>
</evidence>
<accession>A0A8H4J1Q9</accession>
<feature type="region of interest" description="Disordered" evidence="8">
    <location>
        <begin position="575"/>
        <end position="664"/>
    </location>
</feature>
<evidence type="ECO:0000256" key="8">
    <source>
        <dbReference type="SAM" id="MobiDB-lite"/>
    </source>
</evidence>
<sequence>MDDEPTQPSTQQVIDPRRLGRSVSGLDEADIADILCILTPTSPAAFDIVSKTAKNNPQHVLQSQPKNGYQPNTQPFSQSLEEAETFVLDRPGTAHDLAFRFSSSTKRPHLGFCFGRNSTMCDVLLVVGPDSAKRISNLHFRIYVNKHGVLMLEDMSTNGTMVDDVHLKAKSKDPHAQKTMMLHPGAMITLLSPYDEEIIKFIVRIPDQTGYEEEYAQNLYNFLERFESEVQGQNGVAIPTTPKRAQNNGGIRHPAISSVQTFGMHWNGGREYNVVSLLGKGAFATVYKIATAMDGHLLAAKELEKKRFMKNGHIDQKLDNEMKIMQSLAHPHIVQYMDTREIGNHLYIIMEYVPYGNLSEWLTRNNTLPEPAVKRMACQIFSSLAYLHSKRITHRDIKPDNILIASEEPFNVKLSDFGLSKVVSNNETFLKTFCGTLLYCAPEVFPHYDGHGNKKRRKPGQSRKSFHSYSQSVDIWSFGAVLWSALCGSPPFEGIMDNTGRAMFNRIMETPLDVTPLRDAGVSELAIDLLAAMLNTDPGARPTELQCLSHPWLSELAKKIVPYSVQQDLNAIPEENEDEDDEFEVEAENQFSQLSLNDRKAGYGLPDDFGDDDEDDYDEEPEPINPHQSKRPRVRRDPLPPRYQPRNMSQFESSPEESQNPALRTRNLIDSIALPRLAAQGNARLFGEIGQSALRSPRTLDNKTNQALSMEEDSSGAEVPIKSPKANQSIKRHSKTPVESQTTPRKDPRGNKAAESLYGAESMVRELTMHSPTSPSSPYDHDSEPKTPVTPTRSIPETPSPAETSHDVNNSIPQQSQEQTPRPHTTNFNRQIDLPVSASFFWDPYNDSTHNIEHASKISGIDFVSRHSVMASELTSMPSTVFPSEASEDDADEEDNDDAENIAGGAVHSPLANDPSFRVPAPRLGKLTTTGDSFLKLVLRLEKQVESWGRRPENTIVYPKVNDTRVPKTAFTLWFFTPGIDRMMREGKDWTKEPNVCVCIHTNSSKGILVNKTRLGPPRADGSYPYGHVYTGDIITVFDQGRNNALKFVCEFSVGEAAKRRPEGLEFQMYHTEAQK</sequence>
<dbReference type="Pfam" id="PF00498">
    <property type="entry name" value="FHA"/>
    <property type="match status" value="1"/>
</dbReference>